<name>B1ZV99_OPITP</name>
<dbReference type="RefSeq" id="WP_012376294.1">
    <property type="nucleotide sequence ID" value="NC_010571.1"/>
</dbReference>
<organism evidence="1 2">
    <name type="scientific">Opitutus terrae (strain DSM 11246 / JCM 15787 / PB90-1)</name>
    <dbReference type="NCBI Taxonomy" id="452637"/>
    <lineage>
        <taxon>Bacteria</taxon>
        <taxon>Pseudomonadati</taxon>
        <taxon>Verrucomicrobiota</taxon>
        <taxon>Opitutia</taxon>
        <taxon>Opitutales</taxon>
        <taxon>Opitutaceae</taxon>
        <taxon>Opitutus</taxon>
    </lineage>
</organism>
<dbReference type="KEGG" id="ote:Oter_3488"/>
<dbReference type="STRING" id="452637.Oter_3488"/>
<accession>B1ZV99</accession>
<dbReference type="OrthoDB" id="197565at2"/>
<proteinExistence type="predicted"/>
<dbReference type="Gene3D" id="1.25.40.10">
    <property type="entry name" value="Tetratricopeptide repeat domain"/>
    <property type="match status" value="1"/>
</dbReference>
<dbReference type="Pfam" id="PF14559">
    <property type="entry name" value="TPR_19"/>
    <property type="match status" value="1"/>
</dbReference>
<gene>
    <name evidence="1" type="ordered locus">Oter_3488</name>
</gene>
<dbReference type="EMBL" id="CP001032">
    <property type="protein sequence ID" value="ACB76765.1"/>
    <property type="molecule type" value="Genomic_DNA"/>
</dbReference>
<evidence type="ECO:0000313" key="1">
    <source>
        <dbReference type="EMBL" id="ACB76765.1"/>
    </source>
</evidence>
<dbReference type="Proteomes" id="UP000007013">
    <property type="component" value="Chromosome"/>
</dbReference>
<keyword evidence="2" id="KW-1185">Reference proteome</keyword>
<reference evidence="1 2" key="1">
    <citation type="journal article" date="2011" name="J. Bacteriol.">
        <title>Genome sequence of the verrucomicrobium Opitutus terrae PB90-1, an abundant inhabitant of rice paddy soil ecosystems.</title>
        <authorList>
            <person name="van Passel M.W."/>
            <person name="Kant R."/>
            <person name="Palva A."/>
            <person name="Copeland A."/>
            <person name="Lucas S."/>
            <person name="Lapidus A."/>
            <person name="Glavina del Rio T."/>
            <person name="Pitluck S."/>
            <person name="Goltsman E."/>
            <person name="Clum A."/>
            <person name="Sun H."/>
            <person name="Schmutz J."/>
            <person name="Larimer F.W."/>
            <person name="Land M.L."/>
            <person name="Hauser L."/>
            <person name="Kyrpides N."/>
            <person name="Mikhailova N."/>
            <person name="Richardson P.P."/>
            <person name="Janssen P.H."/>
            <person name="de Vos W.M."/>
            <person name="Smidt H."/>
        </authorList>
    </citation>
    <scope>NUCLEOTIDE SEQUENCE [LARGE SCALE GENOMIC DNA]</scope>
    <source>
        <strain evidence="2">DSM 11246 / JCM 15787 / PB90-1</strain>
    </source>
</reference>
<dbReference type="SUPFAM" id="SSF48452">
    <property type="entry name" value="TPR-like"/>
    <property type="match status" value="1"/>
</dbReference>
<dbReference type="AlphaFoldDB" id="B1ZV99"/>
<protein>
    <submittedName>
        <fullName evidence="1">DnaJ-like protein</fullName>
    </submittedName>
</protein>
<dbReference type="HOGENOM" id="CLU_146069_0_1_0"/>
<dbReference type="InterPro" id="IPR011990">
    <property type="entry name" value="TPR-like_helical_dom_sf"/>
</dbReference>
<dbReference type="eggNOG" id="ENOG5034AH1">
    <property type="taxonomic scope" value="Bacteria"/>
</dbReference>
<evidence type="ECO:0000313" key="2">
    <source>
        <dbReference type="Proteomes" id="UP000007013"/>
    </source>
</evidence>
<sequence length="104" mass="11901">MSPRVAQFQALVDRQPDNELFRFSLAQAFVAERQEVAALPHLDRCLARKPDWMVVRILRGKCLLSLGRRAEARAELEAALRLAVEQQHEEPERELRALLADLAD</sequence>